<dbReference type="RefSeq" id="WP_156354725.1">
    <property type="nucleotide sequence ID" value="NZ_CACRST010000022.1"/>
</dbReference>
<dbReference type="SUPFAM" id="SSF53850">
    <property type="entry name" value="Periplasmic binding protein-like II"/>
    <property type="match status" value="1"/>
</dbReference>
<dbReference type="PANTHER" id="PTHR43649">
    <property type="entry name" value="ARABINOSE-BINDING PROTEIN-RELATED"/>
    <property type="match status" value="1"/>
</dbReference>
<dbReference type="AlphaFoldDB" id="A0A6N2UWV6"/>
<dbReference type="Gene3D" id="3.40.190.10">
    <property type="entry name" value="Periplasmic binding protein-like II"/>
    <property type="match status" value="2"/>
</dbReference>
<organism evidence="2">
    <name type="scientific">Blautia glucerasea</name>
    <dbReference type="NCBI Taxonomy" id="536633"/>
    <lineage>
        <taxon>Bacteria</taxon>
        <taxon>Bacillati</taxon>
        <taxon>Bacillota</taxon>
        <taxon>Clostridia</taxon>
        <taxon>Lachnospirales</taxon>
        <taxon>Lachnospiraceae</taxon>
        <taxon>Blautia</taxon>
    </lineage>
</organism>
<reference evidence="2" key="1">
    <citation type="submission" date="2019-11" db="EMBL/GenBank/DDBJ databases">
        <authorList>
            <person name="Feng L."/>
        </authorList>
    </citation>
    <scope>NUCLEOTIDE SEQUENCE</scope>
    <source>
        <strain evidence="2">BgluceraseaLFYP119</strain>
    </source>
</reference>
<feature type="signal peptide" evidence="1">
    <location>
        <begin position="1"/>
        <end position="20"/>
    </location>
</feature>
<evidence type="ECO:0000313" key="2">
    <source>
        <dbReference type="EMBL" id="VYT21222.1"/>
    </source>
</evidence>
<proteinExistence type="predicted"/>
<feature type="chain" id="PRO_5038378236" evidence="1">
    <location>
        <begin position="21"/>
        <end position="435"/>
    </location>
</feature>
<dbReference type="EMBL" id="CACRST010000022">
    <property type="protein sequence ID" value="VYT21222.1"/>
    <property type="molecule type" value="Genomic_DNA"/>
</dbReference>
<dbReference type="InterPro" id="IPR006059">
    <property type="entry name" value="SBP"/>
</dbReference>
<name>A0A6N2UWV6_9FIRM</name>
<protein>
    <submittedName>
        <fullName evidence="2">Bacterial extracellular solute-binding protein</fullName>
    </submittedName>
</protein>
<gene>
    <name evidence="2" type="ORF">BGLFYP119_02284</name>
</gene>
<accession>A0A6N2UWV6</accession>
<keyword evidence="1" id="KW-0732">Signal</keyword>
<evidence type="ECO:0000256" key="1">
    <source>
        <dbReference type="SAM" id="SignalP"/>
    </source>
</evidence>
<sequence>MRKKVVSLITSAVMVTSVFAGMPMNVAAADDDKVITFWSIGTNEPDATILQRAVDTFNETTTSGYTAELVNYPTDNYKEKLTIAMSSGECPDVYTNWSGGPLTEYINAGFAQPVTDLVKEMGLDSKVMASGLAQGSVNDEIYALPVLNIAIEGFYYNKDLFEQVGITEEPTTISELEADCDKLVEAGITPFALANQSKWTGSMFFMGLATRYAGLKPFQDAYAGTGSFEDECFKYAGEKIIDWVEKGYFPEGVNSLSFDDGQDKQLMYQETAAMTLQGTWQTSTFKADSEEFYQKIGWFPFPAVDGSDADASIQIGTVGDCFATFNCTGDKLKAAVELVSCFYTDENVQYSVDAGYLPPVTNVADLITDEISVENLNAALDASSIQLWYDQYLPPAVSEVHQSTCQELFGESITPEEADKELQQAMQDYLAENAQ</sequence>
<dbReference type="InterPro" id="IPR050490">
    <property type="entry name" value="Bact_solute-bd_prot1"/>
</dbReference>
<dbReference type="PANTHER" id="PTHR43649:SF14">
    <property type="entry name" value="BLR3389 PROTEIN"/>
    <property type="match status" value="1"/>
</dbReference>
<dbReference type="Pfam" id="PF01547">
    <property type="entry name" value="SBP_bac_1"/>
    <property type="match status" value="1"/>
</dbReference>